<comment type="caution">
    <text evidence="1">The sequence shown here is derived from an EMBL/GenBank/DDBJ whole genome shotgun (WGS) entry which is preliminary data.</text>
</comment>
<protein>
    <submittedName>
        <fullName evidence="1">Uncharacterized protein</fullName>
    </submittedName>
</protein>
<organism evidence="1 2">
    <name type="scientific">Penicillium antarcticum</name>
    <dbReference type="NCBI Taxonomy" id="416450"/>
    <lineage>
        <taxon>Eukaryota</taxon>
        <taxon>Fungi</taxon>
        <taxon>Dikarya</taxon>
        <taxon>Ascomycota</taxon>
        <taxon>Pezizomycotina</taxon>
        <taxon>Eurotiomycetes</taxon>
        <taxon>Eurotiomycetidae</taxon>
        <taxon>Eurotiales</taxon>
        <taxon>Aspergillaceae</taxon>
        <taxon>Penicillium</taxon>
    </lineage>
</organism>
<dbReference type="AlphaFoldDB" id="A0A1V6Q1B7"/>
<gene>
    <name evidence="1" type="ORF">PENANT_c019G02599</name>
</gene>
<dbReference type="GO" id="GO:0016627">
    <property type="term" value="F:oxidoreductase activity, acting on the CH-CH group of donors"/>
    <property type="evidence" value="ECO:0007669"/>
    <property type="project" value="InterPro"/>
</dbReference>
<proteinExistence type="predicted"/>
<dbReference type="InterPro" id="IPR009100">
    <property type="entry name" value="AcylCoA_DH/oxidase_NM_dom_sf"/>
</dbReference>
<sequence length="177" mass="19661">MSVPYKYPLSRTTAQFRKHITRAALAVATSMSSLGQTGTINIVQACLRSFTMQESTPLTYQRSKAFCNAYGLTAKDIYRFTPKFWKMHREALVALDGGAFTLFVIQCNPFASTLAPFAMKRPELQPVLQAALGFNVSAQFVLTEVNHGLDARSVQTTAILCEMESLISILLPQTMQR</sequence>
<evidence type="ECO:0000313" key="2">
    <source>
        <dbReference type="Proteomes" id="UP000191672"/>
    </source>
</evidence>
<dbReference type="Proteomes" id="UP000191672">
    <property type="component" value="Unassembled WGS sequence"/>
</dbReference>
<accession>A0A1V6Q1B7</accession>
<keyword evidence="2" id="KW-1185">Reference proteome</keyword>
<evidence type="ECO:0000313" key="1">
    <source>
        <dbReference type="EMBL" id="OQD82847.1"/>
    </source>
</evidence>
<dbReference type="EMBL" id="MDYN01000019">
    <property type="protein sequence ID" value="OQD82847.1"/>
    <property type="molecule type" value="Genomic_DNA"/>
</dbReference>
<reference evidence="2" key="1">
    <citation type="journal article" date="2017" name="Nat. Microbiol.">
        <title>Global analysis of biosynthetic gene clusters reveals vast potential of secondary metabolite production in Penicillium species.</title>
        <authorList>
            <person name="Nielsen J.C."/>
            <person name="Grijseels S."/>
            <person name="Prigent S."/>
            <person name="Ji B."/>
            <person name="Dainat J."/>
            <person name="Nielsen K.F."/>
            <person name="Frisvad J.C."/>
            <person name="Workman M."/>
            <person name="Nielsen J."/>
        </authorList>
    </citation>
    <scope>NUCLEOTIDE SEQUENCE [LARGE SCALE GENOMIC DNA]</scope>
    <source>
        <strain evidence="2">IBT 31811</strain>
    </source>
</reference>
<dbReference type="STRING" id="416450.A0A1V6Q1B7"/>
<name>A0A1V6Q1B7_9EURO</name>
<dbReference type="SUPFAM" id="SSF56645">
    <property type="entry name" value="Acyl-CoA dehydrogenase NM domain-like"/>
    <property type="match status" value="1"/>
</dbReference>